<evidence type="ECO:0000256" key="1">
    <source>
        <dbReference type="SAM" id="Coils"/>
    </source>
</evidence>
<dbReference type="Gene3D" id="1.20.1270.60">
    <property type="entry name" value="Arfaptin homology (AH) domain/BAR domain"/>
    <property type="match status" value="1"/>
</dbReference>
<keyword evidence="1" id="KW-0175">Coiled coil</keyword>
<dbReference type="Proteomes" id="UP000009229">
    <property type="component" value="Chromosome"/>
</dbReference>
<gene>
    <name evidence="2" type="ordered locus">Desku_1587</name>
</gene>
<dbReference type="RefSeq" id="WP_013822682.1">
    <property type="nucleotide sequence ID" value="NC_015573.1"/>
</dbReference>
<evidence type="ECO:0000313" key="2">
    <source>
        <dbReference type="EMBL" id="AEG15167.1"/>
    </source>
</evidence>
<dbReference type="EMBL" id="CP002770">
    <property type="protein sequence ID" value="AEG15167.1"/>
    <property type="molecule type" value="Genomic_DNA"/>
</dbReference>
<dbReference type="KEGG" id="dku:Desku_1587"/>
<proteinExistence type="predicted"/>
<name>A0AAU8PAR9_DESK7</name>
<protein>
    <submittedName>
        <fullName evidence="2">Uncharacterized protein</fullName>
    </submittedName>
</protein>
<accession>A0AAU8PAR9</accession>
<dbReference type="AlphaFoldDB" id="A0AAU8PAR9"/>
<organism evidence="2 3">
    <name type="scientific">Desulfofundulus kuznetsovii (strain DSM 6115 / VKM B-1805 / 17)</name>
    <name type="common">Desulfotomaculum kuznetsovii</name>
    <dbReference type="NCBI Taxonomy" id="760568"/>
    <lineage>
        <taxon>Bacteria</taxon>
        <taxon>Bacillati</taxon>
        <taxon>Bacillota</taxon>
        <taxon>Clostridia</taxon>
        <taxon>Eubacteriales</taxon>
        <taxon>Peptococcaceae</taxon>
        <taxon>Desulfofundulus</taxon>
    </lineage>
</organism>
<feature type="coiled-coil region" evidence="1">
    <location>
        <begin position="53"/>
        <end position="80"/>
    </location>
</feature>
<evidence type="ECO:0000313" key="3">
    <source>
        <dbReference type="Proteomes" id="UP000009229"/>
    </source>
</evidence>
<dbReference type="InterPro" id="IPR027267">
    <property type="entry name" value="AH/BAR_dom_sf"/>
</dbReference>
<reference evidence="3" key="1">
    <citation type="submission" date="2011-05" db="EMBL/GenBank/DDBJ databases">
        <title>Complete sequence of Desulfotomaculum kuznetsovii DSM 6115.</title>
        <authorList>
            <person name="Lucas S."/>
            <person name="Han J."/>
            <person name="Lapidus A."/>
            <person name="Cheng J.-F."/>
            <person name="Goodwin L."/>
            <person name="Pitluck S."/>
            <person name="Peters L."/>
            <person name="Mikhailova N."/>
            <person name="Lu M."/>
            <person name="Saunders E."/>
            <person name="Han C."/>
            <person name="Tapia R."/>
            <person name="Land M."/>
            <person name="Hauser L."/>
            <person name="Kyrpides N."/>
            <person name="Ivanova N."/>
            <person name="Pagani I."/>
            <person name="Nazina T."/>
            <person name="Ivanova A."/>
            <person name="Parshina S."/>
            <person name="Kuever J."/>
            <person name="Muyzer G."/>
            <person name="Plugge C."/>
            <person name="Stams A."/>
            <person name="Woyke T."/>
        </authorList>
    </citation>
    <scope>NUCLEOTIDE SEQUENCE [LARGE SCALE GENOMIC DNA]</scope>
    <source>
        <strain evidence="3">DSM 6115 / VKM B-1805 / 17</strain>
    </source>
</reference>
<keyword evidence="3" id="KW-1185">Reference proteome</keyword>
<sequence>MQKLMGVLINTAEIETAAHRAYASRCRIYDLDAKIKALEAAIPPNQRTSSPELAKLREELNQARAEYAASEAKLEALKARHTGAVALANLLAAMVQAGKDTQALEAVVEKALGGEQAQPDQKAQPDGQTAVDGTETGTFKVLELRQGKNQGVVRAWCEGADGRKVAVFAKNGAGQALAGAVGKMVEIKYRQGDRGLIALGVRLAG</sequence>